<evidence type="ECO:0000256" key="6">
    <source>
        <dbReference type="ARBA" id="ARBA00022723"/>
    </source>
</evidence>
<keyword evidence="14" id="KW-1185">Reference proteome</keyword>
<evidence type="ECO:0000256" key="5">
    <source>
        <dbReference type="ARBA" id="ARBA00022679"/>
    </source>
</evidence>
<proteinExistence type="inferred from homology"/>
<dbReference type="SUPFAM" id="SSF53850">
    <property type="entry name" value="Periplasmic binding protein-like II"/>
    <property type="match status" value="1"/>
</dbReference>
<dbReference type="PANTHER" id="PTHR31528:SF1">
    <property type="entry name" value="4-AMINO-5-HYDROXYMETHYL-2-METHYLPYRIMIDINE PHOSPHATE SYNTHASE THI11-RELATED"/>
    <property type="match status" value="1"/>
</dbReference>
<dbReference type="InterPro" id="IPR015168">
    <property type="entry name" value="SsuA/THI5"/>
</dbReference>
<evidence type="ECO:0000256" key="9">
    <source>
        <dbReference type="ARBA" id="ARBA00023004"/>
    </source>
</evidence>
<evidence type="ECO:0000313" key="14">
    <source>
        <dbReference type="Proteomes" id="UP000285768"/>
    </source>
</evidence>
<evidence type="ECO:0000256" key="8">
    <source>
        <dbReference type="ARBA" id="ARBA00022977"/>
    </source>
</evidence>
<dbReference type="Gene3D" id="3.40.190.10">
    <property type="entry name" value="Periplasmic binding protein-like II"/>
    <property type="match status" value="2"/>
</dbReference>
<comment type="function">
    <text evidence="1">Responsible for the formation of the pyrimidine heterocycle in the thiamine biosynthesis pathway. Catalyzes the formation of hydroxymethylpyrimidine phosphate (HMP-P) from histidine and pyridoxal phosphate (PLP). The protein uses PLP and the active site histidine to form HMP-P, generating an inactive enzyme. The enzyme can only undergo a single turnover, which suggests it is a suicide enzyme.</text>
</comment>
<keyword evidence="8" id="KW-0784">Thiamine biosynthesis</keyword>
<evidence type="ECO:0000256" key="3">
    <source>
        <dbReference type="ARBA" id="ARBA00009406"/>
    </source>
</evidence>
<feature type="domain" description="SsuA/THI5-like" evidence="12">
    <location>
        <begin position="81"/>
        <end position="293"/>
    </location>
</feature>
<evidence type="ECO:0000256" key="7">
    <source>
        <dbReference type="ARBA" id="ARBA00022898"/>
    </source>
</evidence>
<dbReference type="EMBL" id="CP035037">
    <property type="protein sequence ID" value="QAB16566.1"/>
    <property type="molecule type" value="Genomic_DNA"/>
</dbReference>
<comment type="subunit">
    <text evidence="4">Homodimer.</text>
</comment>
<keyword evidence="6" id="KW-0479">Metal-binding</keyword>
<dbReference type="Proteomes" id="UP000285768">
    <property type="component" value="Chromosome"/>
</dbReference>
<evidence type="ECO:0000256" key="2">
    <source>
        <dbReference type="ARBA" id="ARBA00004948"/>
    </source>
</evidence>
<evidence type="ECO:0000256" key="1">
    <source>
        <dbReference type="ARBA" id="ARBA00003469"/>
    </source>
</evidence>
<reference evidence="13 14" key="1">
    <citation type="submission" date="2019-01" db="EMBL/GenBank/DDBJ databases">
        <title>Leucobacter muris sp. nov. isolated from the nose of a laboratory mouse.</title>
        <authorList>
            <person name="Benga L."/>
            <person name="Sproeer C."/>
            <person name="Schumann P."/>
            <person name="Verbarg S."/>
            <person name="Bunk B."/>
            <person name="Engelhardt E."/>
            <person name="Benten P.M."/>
            <person name="Sager M."/>
        </authorList>
    </citation>
    <scope>NUCLEOTIDE SEQUENCE [LARGE SCALE GENOMIC DNA]</scope>
    <source>
        <strain evidence="13 14">DSM 101948</strain>
    </source>
</reference>
<protein>
    <recommendedName>
        <fullName evidence="10">Thiamine pyrimidine synthase</fullName>
    </recommendedName>
</protein>
<organism evidence="13 14">
    <name type="scientific">Leucobacter muris</name>
    <dbReference type="NCBI Taxonomy" id="1935379"/>
    <lineage>
        <taxon>Bacteria</taxon>
        <taxon>Bacillati</taxon>
        <taxon>Actinomycetota</taxon>
        <taxon>Actinomycetes</taxon>
        <taxon>Micrococcales</taxon>
        <taxon>Microbacteriaceae</taxon>
        <taxon>Leucobacter</taxon>
    </lineage>
</organism>
<dbReference type="PANTHER" id="PTHR31528">
    <property type="entry name" value="4-AMINO-5-HYDROXYMETHYL-2-METHYLPYRIMIDINE PHOSPHATE SYNTHASE THI11-RELATED"/>
    <property type="match status" value="1"/>
</dbReference>
<sequence length="368" mass="38677">MSAYCRMYTFTFPSRPLSKEINMHDYSARSPRRPLVVGAALLSIGLLASCSSAASDSGDTGDAGGETQSVALSLDWSTYVAYHAPFAVAAEQGIWAEHGLDVTETLPGGSGDAAVEVGTAKTDIAWVDLSTAAASMLQEVPITSVAKVQDKNASGLTVLESTTLESADDVVGMRIGSTPGGSDSTLIGAFLNANDIGEDEVTIVNLPANGKFPALMTGEVDAISGQVYFYSSSAEAEGQQAHGLSFSEMGLNVLDHGFIANDTFIEQNPEAISSFLAAYREALQITIDDPAAACATLVERSDGEVLQDSCETQLDLWLPLTTDPAAANWGENTSDEWQETVEVLTTYGDATGTRDPATMFTNDLLPSD</sequence>
<evidence type="ECO:0000256" key="4">
    <source>
        <dbReference type="ARBA" id="ARBA00011738"/>
    </source>
</evidence>
<accession>A0ABX5QBZ7</accession>
<keyword evidence="9" id="KW-0408">Iron</keyword>
<gene>
    <name evidence="13" type="ORF">Leucomu_00200</name>
</gene>
<evidence type="ECO:0000259" key="12">
    <source>
        <dbReference type="Pfam" id="PF09084"/>
    </source>
</evidence>
<keyword evidence="7" id="KW-0663">Pyridoxal phosphate</keyword>
<evidence type="ECO:0000313" key="13">
    <source>
        <dbReference type="EMBL" id="QAB16566.1"/>
    </source>
</evidence>
<evidence type="ECO:0000256" key="11">
    <source>
        <dbReference type="ARBA" id="ARBA00048179"/>
    </source>
</evidence>
<comment type="similarity">
    <text evidence="3">Belongs to the NMT1/THI5 family.</text>
</comment>
<dbReference type="InterPro" id="IPR027939">
    <property type="entry name" value="NMT1/THI5"/>
</dbReference>
<comment type="catalytic activity">
    <reaction evidence="11">
        <text>N(6)-(pyridoxal phosphate)-L-lysyl-[4-amino-5-hydroxymethyl-2-methylpyrimidine phosphate synthase] + L-histidyl-[4-amino-5-hydroxymethyl-2-methylpyrimidine phosphate synthase] + 2 Fe(3+) + 4 H2O = L-lysyl-[4-amino-5-hydroxymethyl-2-methylpyrimidine phosphate synthase] + (2S)-2-amino-5-hydroxy-4-oxopentanoyl-[4-amino-5-hydroxymethyl-2-methylpyrimidine phosphate synthase] + 4-amino-2-methyl-5-(phosphooxymethyl)pyrimidine + 3-oxopropanoate + 2 Fe(2+) + 2 H(+)</text>
        <dbReference type="Rhea" id="RHEA:65756"/>
        <dbReference type="Rhea" id="RHEA-COMP:16892"/>
        <dbReference type="Rhea" id="RHEA-COMP:16893"/>
        <dbReference type="Rhea" id="RHEA-COMP:16894"/>
        <dbReference type="Rhea" id="RHEA-COMP:16895"/>
        <dbReference type="ChEBI" id="CHEBI:15377"/>
        <dbReference type="ChEBI" id="CHEBI:15378"/>
        <dbReference type="ChEBI" id="CHEBI:29033"/>
        <dbReference type="ChEBI" id="CHEBI:29034"/>
        <dbReference type="ChEBI" id="CHEBI:29969"/>
        <dbReference type="ChEBI" id="CHEBI:29979"/>
        <dbReference type="ChEBI" id="CHEBI:33190"/>
        <dbReference type="ChEBI" id="CHEBI:58354"/>
        <dbReference type="ChEBI" id="CHEBI:143915"/>
        <dbReference type="ChEBI" id="CHEBI:157692"/>
    </reaction>
    <physiologicalReaction direction="left-to-right" evidence="11">
        <dbReference type="Rhea" id="RHEA:65757"/>
    </physiologicalReaction>
</comment>
<name>A0ABX5QBZ7_9MICO</name>
<keyword evidence="5" id="KW-0808">Transferase</keyword>
<dbReference type="Pfam" id="PF09084">
    <property type="entry name" value="NMT1"/>
    <property type="match status" value="1"/>
</dbReference>
<evidence type="ECO:0000256" key="10">
    <source>
        <dbReference type="ARBA" id="ARBA00033171"/>
    </source>
</evidence>
<comment type="pathway">
    <text evidence="2">Cofactor biosynthesis; thiamine diphosphate biosynthesis.</text>
</comment>